<name>A0A915M4U8_MELJA</name>
<sequence>MNNVYTKNLEMSEDDLIKKLEYFYLDLITIEDEEEEIKISYIINVFIQIIAVDKILNEKADKFIKEAWFNNYREGFLLFCDYLKDQEKEYAELYGVHYLNILYSLRQIEMLETNDKPLINFEDQIKQLAKEHYKIIEIIKDKYEGFREIIEEAIPDSMKIQKLQKLNEKEYDDKIPKNLSKKETNKTKVYINDKSESHKIECQNPLNDKSLDNDYVKLFFDYKIKASEWDNLYWKITVDLVEKKLCDVDDNLDKLDFETIDSEEGNKLTLEESIYSRIYDYVLINKENTIAKLLSYNGGFDVPPLNELQKTDQKVLDNSKLTMNDCMRITILHLNAIKQLIEVILILIWYI</sequence>
<proteinExistence type="predicted"/>
<organism evidence="1 2">
    <name type="scientific">Meloidogyne javanica</name>
    <name type="common">Root-knot nematode worm</name>
    <dbReference type="NCBI Taxonomy" id="6303"/>
    <lineage>
        <taxon>Eukaryota</taxon>
        <taxon>Metazoa</taxon>
        <taxon>Ecdysozoa</taxon>
        <taxon>Nematoda</taxon>
        <taxon>Chromadorea</taxon>
        <taxon>Rhabditida</taxon>
        <taxon>Tylenchina</taxon>
        <taxon>Tylenchomorpha</taxon>
        <taxon>Tylenchoidea</taxon>
        <taxon>Meloidogynidae</taxon>
        <taxon>Meloidogyninae</taxon>
        <taxon>Meloidogyne</taxon>
        <taxon>Meloidogyne incognita group</taxon>
    </lineage>
</organism>
<reference evidence="2" key="1">
    <citation type="submission" date="2022-11" db="UniProtKB">
        <authorList>
            <consortium name="WormBaseParasite"/>
        </authorList>
    </citation>
    <scope>IDENTIFICATION</scope>
</reference>
<dbReference type="WBParaSite" id="scaffold3154_cov141.g6082">
    <property type="protein sequence ID" value="scaffold3154_cov141.g6082"/>
    <property type="gene ID" value="scaffold3154_cov141.g6082"/>
</dbReference>
<keyword evidence="1" id="KW-1185">Reference proteome</keyword>
<evidence type="ECO:0000313" key="1">
    <source>
        <dbReference type="Proteomes" id="UP000887561"/>
    </source>
</evidence>
<accession>A0A915M4U8</accession>
<evidence type="ECO:0000313" key="2">
    <source>
        <dbReference type="WBParaSite" id="scaffold3154_cov141.g6082"/>
    </source>
</evidence>
<dbReference type="AlphaFoldDB" id="A0A915M4U8"/>
<protein>
    <submittedName>
        <fullName evidence="2">Uncharacterized protein</fullName>
    </submittedName>
</protein>
<dbReference type="Proteomes" id="UP000887561">
    <property type="component" value="Unplaced"/>
</dbReference>